<accession>A0A0E9QGU6</accession>
<reference evidence="1" key="1">
    <citation type="submission" date="2014-11" db="EMBL/GenBank/DDBJ databases">
        <authorList>
            <person name="Amaro Gonzalez C."/>
        </authorList>
    </citation>
    <scope>NUCLEOTIDE SEQUENCE</scope>
</reference>
<sequence>MLNGNIFVAHLCACHNVCKLR</sequence>
<reference evidence="1" key="2">
    <citation type="journal article" date="2015" name="Fish Shellfish Immunol.">
        <title>Early steps in the European eel (Anguilla anguilla)-Vibrio vulnificus interaction in the gills: Role of the RtxA13 toxin.</title>
        <authorList>
            <person name="Callol A."/>
            <person name="Pajuelo D."/>
            <person name="Ebbesson L."/>
            <person name="Teles M."/>
            <person name="MacKenzie S."/>
            <person name="Amaro C."/>
        </authorList>
    </citation>
    <scope>NUCLEOTIDE SEQUENCE</scope>
</reference>
<proteinExistence type="predicted"/>
<protein>
    <submittedName>
        <fullName evidence="1">Uncharacterized protein</fullName>
    </submittedName>
</protein>
<dbReference type="EMBL" id="GBXM01092578">
    <property type="protein sequence ID" value="JAH15999.1"/>
    <property type="molecule type" value="Transcribed_RNA"/>
</dbReference>
<evidence type="ECO:0000313" key="1">
    <source>
        <dbReference type="EMBL" id="JAH15999.1"/>
    </source>
</evidence>
<name>A0A0E9QGU6_ANGAN</name>
<dbReference type="AlphaFoldDB" id="A0A0E9QGU6"/>
<organism evidence="1">
    <name type="scientific">Anguilla anguilla</name>
    <name type="common">European freshwater eel</name>
    <name type="synonym">Muraena anguilla</name>
    <dbReference type="NCBI Taxonomy" id="7936"/>
    <lineage>
        <taxon>Eukaryota</taxon>
        <taxon>Metazoa</taxon>
        <taxon>Chordata</taxon>
        <taxon>Craniata</taxon>
        <taxon>Vertebrata</taxon>
        <taxon>Euteleostomi</taxon>
        <taxon>Actinopterygii</taxon>
        <taxon>Neopterygii</taxon>
        <taxon>Teleostei</taxon>
        <taxon>Anguilliformes</taxon>
        <taxon>Anguillidae</taxon>
        <taxon>Anguilla</taxon>
    </lineage>
</organism>